<feature type="compositionally biased region" description="Polar residues" evidence="12">
    <location>
        <begin position="43"/>
        <end position="59"/>
    </location>
</feature>
<proteinExistence type="inferred from homology"/>
<dbReference type="PANTHER" id="PTHR21451:SF0">
    <property type="entry name" value="HISTONE-LYSINE N-METHYLTRANSFERASE, H3 LYSINE-79 SPECIFIC"/>
    <property type="match status" value="1"/>
</dbReference>
<dbReference type="GO" id="GO:0000077">
    <property type="term" value="P:DNA damage checkpoint signaling"/>
    <property type="evidence" value="ECO:0007669"/>
    <property type="project" value="TreeGrafter"/>
</dbReference>
<keyword evidence="5 11" id="KW-0808">Transferase</keyword>
<evidence type="ECO:0000256" key="9">
    <source>
        <dbReference type="ARBA" id="ARBA00029821"/>
    </source>
</evidence>
<comment type="subcellular location">
    <subcellularLocation>
        <location evidence="1 11">Nucleus</location>
    </subcellularLocation>
</comment>
<comment type="function">
    <text evidence="11">Histone methyltransferase that specifically trimethylates histone H3 to form H3K79me3. This methylation is required for telomere silencing and for the pachytene checkpoint during the meiotic cell cycle by allowing the recruitment of RAD9 to double strand breaks. Nucleosomes are preferred as substrate compared to free histone.</text>
</comment>
<comment type="caution">
    <text evidence="14">The sequence shown here is derived from an EMBL/GenBank/DDBJ whole genome shotgun (WGS) entry which is preliminary data.</text>
</comment>
<dbReference type="GO" id="GO:0005634">
    <property type="term" value="C:nucleus"/>
    <property type="evidence" value="ECO:0007669"/>
    <property type="project" value="UniProtKB-SubCell"/>
</dbReference>
<dbReference type="InterPro" id="IPR025789">
    <property type="entry name" value="DOT1_dom"/>
</dbReference>
<dbReference type="InterPro" id="IPR029063">
    <property type="entry name" value="SAM-dependent_MTases_sf"/>
</dbReference>
<evidence type="ECO:0000256" key="3">
    <source>
        <dbReference type="ARBA" id="ARBA00020987"/>
    </source>
</evidence>
<dbReference type="Pfam" id="PF08123">
    <property type="entry name" value="DOT1"/>
    <property type="match status" value="1"/>
</dbReference>
<keyword evidence="8 11" id="KW-0539">Nucleus</keyword>
<dbReference type="EMBL" id="JACAZI010000011">
    <property type="protein sequence ID" value="KAF7349162.1"/>
    <property type="molecule type" value="Genomic_DNA"/>
</dbReference>
<evidence type="ECO:0000256" key="4">
    <source>
        <dbReference type="ARBA" id="ARBA00022603"/>
    </source>
</evidence>
<dbReference type="GO" id="GO:0032259">
    <property type="term" value="P:methylation"/>
    <property type="evidence" value="ECO:0007669"/>
    <property type="project" value="UniProtKB-KW"/>
</dbReference>
<dbReference type="GO" id="GO:0140956">
    <property type="term" value="F:histone H3K79 trimethyltransferase activity"/>
    <property type="evidence" value="ECO:0007669"/>
    <property type="project" value="UniProtKB-EC"/>
</dbReference>
<evidence type="ECO:0000256" key="2">
    <source>
        <dbReference type="ARBA" id="ARBA00012190"/>
    </source>
</evidence>
<evidence type="ECO:0000256" key="5">
    <source>
        <dbReference type="ARBA" id="ARBA00022679"/>
    </source>
</evidence>
<comment type="catalytic activity">
    <reaction evidence="10 11">
        <text>L-lysyl(79)-[histone H3] + 3 S-adenosyl-L-methionine = N(6),N(6),N(6)-trimethyl-L-lysyl(79)-[histone H3] + 3 S-adenosyl-L-homocysteine + 3 H(+)</text>
        <dbReference type="Rhea" id="RHEA:60328"/>
        <dbReference type="Rhea" id="RHEA-COMP:15549"/>
        <dbReference type="Rhea" id="RHEA-COMP:15552"/>
        <dbReference type="ChEBI" id="CHEBI:15378"/>
        <dbReference type="ChEBI" id="CHEBI:29969"/>
        <dbReference type="ChEBI" id="CHEBI:57856"/>
        <dbReference type="ChEBI" id="CHEBI:59789"/>
        <dbReference type="ChEBI" id="CHEBI:61961"/>
        <dbReference type="EC" id="2.1.1.360"/>
    </reaction>
</comment>
<comment type="similarity">
    <text evidence="11">Belongs to the class I-like SAM-binding methyltransferase superfamily. DOT1 family.</text>
</comment>
<organism evidence="14 15">
    <name type="scientific">Mycena venus</name>
    <dbReference type="NCBI Taxonomy" id="2733690"/>
    <lineage>
        <taxon>Eukaryota</taxon>
        <taxon>Fungi</taxon>
        <taxon>Dikarya</taxon>
        <taxon>Basidiomycota</taxon>
        <taxon>Agaricomycotina</taxon>
        <taxon>Agaricomycetes</taxon>
        <taxon>Agaricomycetidae</taxon>
        <taxon>Agaricales</taxon>
        <taxon>Marasmiineae</taxon>
        <taxon>Mycenaceae</taxon>
        <taxon>Mycena</taxon>
    </lineage>
</organism>
<evidence type="ECO:0000256" key="8">
    <source>
        <dbReference type="ARBA" id="ARBA00023242"/>
    </source>
</evidence>
<evidence type="ECO:0000256" key="7">
    <source>
        <dbReference type="ARBA" id="ARBA00022853"/>
    </source>
</evidence>
<dbReference type="Gene3D" id="3.40.50.150">
    <property type="entry name" value="Vaccinia Virus protein VP39"/>
    <property type="match status" value="1"/>
</dbReference>
<evidence type="ECO:0000313" key="15">
    <source>
        <dbReference type="Proteomes" id="UP000620124"/>
    </source>
</evidence>
<evidence type="ECO:0000313" key="14">
    <source>
        <dbReference type="EMBL" id="KAF7349162.1"/>
    </source>
</evidence>
<sequence length="477" mass="54531">MDYYRSADSTKDSSQPYYRDRLTDARTPQEKRRDYMREKRKANSTGRQVGRPSKQTIPTQVWRAKSVNAQDPPDFTSTMSTNTAEFLNHNPANFFNLLDVLKKYRYNVNSLILPISSREVVEDNINAYKNYFSDTSSVVVSLIYPVSLLEERFLLLEPRDPRSLTYNPVADLVSIVKDLYYVSKSEENTGLLQSWIEAVDEKDLAKFNQTFTNINTFFRHAHYRQNHHEHLGNSLCQQAYYRVITPNLKQLAKYRMGTDAVYGEIVANIPDVMIREGRLTETSHFVDMGSGIGNIVCLMSIQARCSSFGVEMMAQPAALAEKFAQQSMLRAQGCGLRIGKMQLVEADMLESELVKENIAAADVVLVSNRLFSAATNLSIAHLLNNLKDGAKVFTLMPLTYRFPMDRPLTERTRDHPGNIFRVAERIYPRGSVSWSDAEGPYYIHVVDKAWHDIRIAELHAKTRRVNTRTCRDSRALP</sequence>
<dbReference type="Proteomes" id="UP000620124">
    <property type="component" value="Unassembled WGS sequence"/>
</dbReference>
<keyword evidence="4 11" id="KW-0489">Methyltransferase</keyword>
<evidence type="ECO:0000259" key="13">
    <source>
        <dbReference type="PROSITE" id="PS51569"/>
    </source>
</evidence>
<evidence type="ECO:0000256" key="11">
    <source>
        <dbReference type="RuleBase" id="RU271113"/>
    </source>
</evidence>
<comment type="miscellaneous">
    <text evidence="11">In contrast to other lysine histone methyltransferases, it does not contain a SET domain, suggesting the existence of another mechanism for methylation of lysine residues of histones.</text>
</comment>
<dbReference type="PROSITE" id="PS51569">
    <property type="entry name" value="DOT1"/>
    <property type="match status" value="1"/>
</dbReference>
<name>A0A8H6XZJ9_9AGAR</name>
<comment type="activity regulation">
    <text evidence="11">Ubiquitination of histone H2B to form H2BK123ub1 is required for efficient DOT1 methyltransferase activity on histone H3.</text>
</comment>
<protein>
    <recommendedName>
        <fullName evidence="3 11">Histone-lysine N-methyltransferase, H3 lysine-79 specific</fullName>
        <ecNumber evidence="2 11">2.1.1.360</ecNumber>
    </recommendedName>
    <alternativeName>
        <fullName evidence="9 11">Histone H3-K79 methyltransferase</fullName>
    </alternativeName>
</protein>
<evidence type="ECO:0000256" key="12">
    <source>
        <dbReference type="SAM" id="MobiDB-lite"/>
    </source>
</evidence>
<dbReference type="AlphaFoldDB" id="A0A8H6XZJ9"/>
<evidence type="ECO:0000256" key="10">
    <source>
        <dbReference type="ARBA" id="ARBA00047770"/>
    </source>
</evidence>
<evidence type="ECO:0000256" key="1">
    <source>
        <dbReference type="ARBA" id="ARBA00004123"/>
    </source>
</evidence>
<dbReference type="SUPFAM" id="SSF53335">
    <property type="entry name" value="S-adenosyl-L-methionine-dependent methyltransferases"/>
    <property type="match status" value="1"/>
</dbReference>
<dbReference type="PANTHER" id="PTHR21451">
    <property type="entry name" value="HISTONE H3 METHYLTRANSFERASE"/>
    <property type="match status" value="1"/>
</dbReference>
<keyword evidence="7 11" id="KW-0156">Chromatin regulator</keyword>
<feature type="region of interest" description="Disordered" evidence="12">
    <location>
        <begin position="1"/>
        <end position="59"/>
    </location>
</feature>
<dbReference type="OrthoDB" id="443402at2759"/>
<feature type="compositionally biased region" description="Basic and acidic residues" evidence="12">
    <location>
        <begin position="18"/>
        <end position="37"/>
    </location>
</feature>
<reference evidence="14" key="1">
    <citation type="submission" date="2020-05" db="EMBL/GenBank/DDBJ databases">
        <title>Mycena genomes resolve the evolution of fungal bioluminescence.</title>
        <authorList>
            <person name="Tsai I.J."/>
        </authorList>
    </citation>
    <scope>NUCLEOTIDE SEQUENCE</scope>
    <source>
        <strain evidence="14">CCC161011</strain>
    </source>
</reference>
<gene>
    <name evidence="14" type="ORF">MVEN_01438500</name>
</gene>
<keyword evidence="6 11" id="KW-0949">S-adenosyl-L-methionine</keyword>
<keyword evidence="15" id="KW-1185">Reference proteome</keyword>
<dbReference type="EC" id="2.1.1.360" evidence="2 11"/>
<dbReference type="GO" id="GO:0006281">
    <property type="term" value="P:DNA repair"/>
    <property type="evidence" value="ECO:0007669"/>
    <property type="project" value="TreeGrafter"/>
</dbReference>
<accession>A0A8H6XZJ9</accession>
<evidence type="ECO:0000256" key="6">
    <source>
        <dbReference type="ARBA" id="ARBA00022691"/>
    </source>
</evidence>
<dbReference type="InterPro" id="IPR030445">
    <property type="entry name" value="H3-K79_meTrfase"/>
</dbReference>
<feature type="domain" description="DOT1" evidence="13">
    <location>
        <begin position="151"/>
        <end position="459"/>
    </location>
</feature>